<dbReference type="Gene3D" id="3.30.70.270">
    <property type="match status" value="2"/>
</dbReference>
<dbReference type="PANTHER" id="PTHR37984:SF5">
    <property type="entry name" value="PROTEIN NYNRIN-LIKE"/>
    <property type="match status" value="1"/>
</dbReference>
<dbReference type="InterPro" id="IPR050951">
    <property type="entry name" value="Retrovirus_Pol_polyprotein"/>
</dbReference>
<dbReference type="SUPFAM" id="SSF53098">
    <property type="entry name" value="Ribonuclease H-like"/>
    <property type="match status" value="1"/>
</dbReference>
<keyword evidence="4" id="KW-0548">Nucleotidyltransferase</keyword>
<dbReference type="InterPro" id="IPR041577">
    <property type="entry name" value="RT_RNaseH_2"/>
</dbReference>
<sequence>MDRAICEHHLNVSQVVVPVAQKKRVMAGERQDAIKEEITKLLGAGYIREVQYPRWLTNVVMVRKANGKWRMCVDFRSLNQACPKDTYPLPRIDVMVDRTVGYEVMSFLDAFSGYHQIWMAKDDEEKTAFITDYGTYCYKVMPFGLKNAGATYQRMIDTVFKNQRGRNLEAYVDDILVKSRTFTEHIGDLQETLNTLRRYNLKLNPTKCTFGAASGKFLGYLVSVRGIEANPDKISAIQNMPSPRTAKEIQKLAGRINSLGRFISKAGDRCSPFFQCLRNSKKGLWDDRCEAAFVELKKYLTSAPMLVAPKEGATLSLYLGVSDTAVSAVLLEDEVGVQHPIFYTSHILLDTESRYPTLEKLALALLMTARKLRPYFQSHTIQVITDQPLLKILHTPEVSGRLLKWSIELGEYDIRFVPRTAIKAQALADFVAEFSTTEPPPSRGAVTNLWSLHVDGASGSQSQGAGILLTSPMGAVLHQAVTLRFKATNNQAEYEALIAGLNFALSMAVKRIQVFSDSLLVVNQINQTFETKDEVSR</sequence>
<dbReference type="Gene3D" id="3.10.10.10">
    <property type="entry name" value="HIV Type 1 Reverse Transcriptase, subunit A, domain 1"/>
    <property type="match status" value="1"/>
</dbReference>
<accession>A0A2I0B5W5</accession>
<feature type="domain" description="RNase H type-1" evidence="3">
    <location>
        <begin position="446"/>
        <end position="537"/>
    </location>
</feature>
<evidence type="ECO:0000313" key="4">
    <source>
        <dbReference type="EMBL" id="PKA63187.1"/>
    </source>
</evidence>
<dbReference type="CDD" id="cd01647">
    <property type="entry name" value="RT_LTR"/>
    <property type="match status" value="1"/>
</dbReference>
<dbReference type="InterPro" id="IPR000477">
    <property type="entry name" value="RT_dom"/>
</dbReference>
<dbReference type="GO" id="GO:0003964">
    <property type="term" value="F:RNA-directed DNA polymerase activity"/>
    <property type="evidence" value="ECO:0007669"/>
    <property type="project" value="UniProtKB-KW"/>
</dbReference>
<proteinExistence type="predicted"/>
<dbReference type="Gene3D" id="3.30.420.10">
    <property type="entry name" value="Ribonuclease H-like superfamily/Ribonuclease H"/>
    <property type="match status" value="1"/>
</dbReference>
<keyword evidence="4" id="KW-0808">Transferase</keyword>
<dbReference type="AlphaFoldDB" id="A0A2I0B5W5"/>
<feature type="domain" description="Reverse transcriptase" evidence="2">
    <location>
        <begin position="43"/>
        <end position="222"/>
    </location>
</feature>
<dbReference type="Proteomes" id="UP000236161">
    <property type="component" value="Unassembled WGS sequence"/>
</dbReference>
<dbReference type="OrthoDB" id="779804at2759"/>
<dbReference type="InterPro" id="IPR043502">
    <property type="entry name" value="DNA/RNA_pol_sf"/>
</dbReference>
<keyword evidence="5" id="KW-1185">Reference proteome</keyword>
<evidence type="ECO:0000256" key="1">
    <source>
        <dbReference type="ARBA" id="ARBA00023268"/>
    </source>
</evidence>
<keyword evidence="1" id="KW-0511">Multifunctional enzyme</keyword>
<dbReference type="GO" id="GO:0004523">
    <property type="term" value="F:RNA-DNA hybrid ribonuclease activity"/>
    <property type="evidence" value="ECO:0007669"/>
    <property type="project" value="InterPro"/>
</dbReference>
<dbReference type="InterPro" id="IPR002156">
    <property type="entry name" value="RNaseH_domain"/>
</dbReference>
<dbReference type="CDD" id="cd09279">
    <property type="entry name" value="RNase_HI_like"/>
    <property type="match status" value="1"/>
</dbReference>
<dbReference type="Pfam" id="PF17919">
    <property type="entry name" value="RT_RNaseH_2"/>
    <property type="match status" value="1"/>
</dbReference>
<gene>
    <name evidence="4" type="ORF">AXF42_Ash007983</name>
</gene>
<dbReference type="PROSITE" id="PS50878">
    <property type="entry name" value="RT_POL"/>
    <property type="match status" value="1"/>
</dbReference>
<reference evidence="4 5" key="1">
    <citation type="journal article" date="2017" name="Nature">
        <title>The Apostasia genome and the evolution of orchids.</title>
        <authorList>
            <person name="Zhang G.Q."/>
            <person name="Liu K.W."/>
            <person name="Li Z."/>
            <person name="Lohaus R."/>
            <person name="Hsiao Y.Y."/>
            <person name="Niu S.C."/>
            <person name="Wang J.Y."/>
            <person name="Lin Y.C."/>
            <person name="Xu Q."/>
            <person name="Chen L.J."/>
            <person name="Yoshida K."/>
            <person name="Fujiwara S."/>
            <person name="Wang Z.W."/>
            <person name="Zhang Y.Q."/>
            <person name="Mitsuda N."/>
            <person name="Wang M."/>
            <person name="Liu G.H."/>
            <person name="Pecoraro L."/>
            <person name="Huang H.X."/>
            <person name="Xiao X.J."/>
            <person name="Lin M."/>
            <person name="Wu X.Y."/>
            <person name="Wu W.L."/>
            <person name="Chen Y.Y."/>
            <person name="Chang S.B."/>
            <person name="Sakamoto S."/>
            <person name="Ohme-Takagi M."/>
            <person name="Yagi M."/>
            <person name="Zeng S.J."/>
            <person name="Shen C.Y."/>
            <person name="Yeh C.M."/>
            <person name="Luo Y.B."/>
            <person name="Tsai W.C."/>
            <person name="Van de Peer Y."/>
            <person name="Liu Z.J."/>
        </authorList>
    </citation>
    <scope>NUCLEOTIDE SEQUENCE [LARGE SCALE GENOMIC DNA]</scope>
    <source>
        <strain evidence="5">cv. Shenzhen</strain>
        <tissue evidence="4">Stem</tissue>
    </source>
</reference>
<evidence type="ECO:0000259" key="3">
    <source>
        <dbReference type="PROSITE" id="PS50879"/>
    </source>
</evidence>
<dbReference type="InterPro" id="IPR043128">
    <property type="entry name" value="Rev_trsase/Diguanyl_cyclase"/>
</dbReference>
<dbReference type="InterPro" id="IPR036397">
    <property type="entry name" value="RNaseH_sf"/>
</dbReference>
<dbReference type="InterPro" id="IPR012337">
    <property type="entry name" value="RNaseH-like_sf"/>
</dbReference>
<organism evidence="4 5">
    <name type="scientific">Apostasia shenzhenica</name>
    <dbReference type="NCBI Taxonomy" id="1088818"/>
    <lineage>
        <taxon>Eukaryota</taxon>
        <taxon>Viridiplantae</taxon>
        <taxon>Streptophyta</taxon>
        <taxon>Embryophyta</taxon>
        <taxon>Tracheophyta</taxon>
        <taxon>Spermatophyta</taxon>
        <taxon>Magnoliopsida</taxon>
        <taxon>Liliopsida</taxon>
        <taxon>Asparagales</taxon>
        <taxon>Orchidaceae</taxon>
        <taxon>Apostasioideae</taxon>
        <taxon>Apostasia</taxon>
    </lineage>
</organism>
<dbReference type="PANTHER" id="PTHR37984">
    <property type="entry name" value="PROTEIN CBG26694"/>
    <property type="match status" value="1"/>
</dbReference>
<protein>
    <submittedName>
        <fullName evidence="4">RNA-directed DNA polymerase like</fullName>
    </submittedName>
</protein>
<evidence type="ECO:0000259" key="2">
    <source>
        <dbReference type="PROSITE" id="PS50878"/>
    </source>
</evidence>
<dbReference type="Pfam" id="PF13456">
    <property type="entry name" value="RVT_3"/>
    <property type="match status" value="1"/>
</dbReference>
<name>A0A2I0B5W5_9ASPA</name>
<dbReference type="SUPFAM" id="SSF56672">
    <property type="entry name" value="DNA/RNA polymerases"/>
    <property type="match status" value="1"/>
</dbReference>
<dbReference type="GO" id="GO:0003676">
    <property type="term" value="F:nucleic acid binding"/>
    <property type="evidence" value="ECO:0007669"/>
    <property type="project" value="InterPro"/>
</dbReference>
<dbReference type="Pfam" id="PF00078">
    <property type="entry name" value="RVT_1"/>
    <property type="match status" value="1"/>
</dbReference>
<dbReference type="PROSITE" id="PS50879">
    <property type="entry name" value="RNASE_H_1"/>
    <property type="match status" value="1"/>
</dbReference>
<evidence type="ECO:0000313" key="5">
    <source>
        <dbReference type="Proteomes" id="UP000236161"/>
    </source>
</evidence>
<dbReference type="EMBL" id="KZ451911">
    <property type="protein sequence ID" value="PKA63187.1"/>
    <property type="molecule type" value="Genomic_DNA"/>
</dbReference>
<keyword evidence="4" id="KW-0695">RNA-directed DNA polymerase</keyword>